<comment type="caution">
    <text evidence="2">The sequence shown here is derived from an EMBL/GenBank/DDBJ whole genome shotgun (WGS) entry which is preliminary data.</text>
</comment>
<protein>
    <submittedName>
        <fullName evidence="2">Uncharacterized protein</fullName>
    </submittedName>
</protein>
<evidence type="ECO:0000313" key="3">
    <source>
        <dbReference type="Proteomes" id="UP000305921"/>
    </source>
</evidence>
<evidence type="ECO:0000313" key="2">
    <source>
        <dbReference type="EMBL" id="TLQ44138.1"/>
    </source>
</evidence>
<keyword evidence="3" id="KW-1185">Reference proteome</keyword>
<sequence length="88" mass="9477">MEWAAQVGDPGRFPNVIAGIGCLITLALGYVFLRNPGGLGVRMIQLWVNGSPFRDRMVMSPVTLAKIFGAVFLFLGCLMIIPAVQGIL</sequence>
<feature type="transmembrane region" description="Helical" evidence="1">
    <location>
        <begin position="64"/>
        <end position="84"/>
    </location>
</feature>
<dbReference type="RefSeq" id="WP_138053539.1">
    <property type="nucleotide sequence ID" value="NZ_VAWE01000001.1"/>
</dbReference>
<keyword evidence="1" id="KW-1133">Transmembrane helix</keyword>
<feature type="transmembrane region" description="Helical" evidence="1">
    <location>
        <begin position="12"/>
        <end position="33"/>
    </location>
</feature>
<proteinExistence type="predicted"/>
<evidence type="ECO:0000256" key="1">
    <source>
        <dbReference type="SAM" id="Phobius"/>
    </source>
</evidence>
<gene>
    <name evidence="2" type="ORF">FEF34_14280</name>
</gene>
<keyword evidence="1" id="KW-0812">Transmembrane</keyword>
<organism evidence="2 3">
    <name type="scientific">Streptomyces marianii</name>
    <dbReference type="NCBI Taxonomy" id="1817406"/>
    <lineage>
        <taxon>Bacteria</taxon>
        <taxon>Bacillati</taxon>
        <taxon>Actinomycetota</taxon>
        <taxon>Actinomycetes</taxon>
        <taxon>Kitasatosporales</taxon>
        <taxon>Streptomycetaceae</taxon>
        <taxon>Streptomyces</taxon>
    </lineage>
</organism>
<accession>A0A5R9E2I0</accession>
<reference evidence="2 3" key="1">
    <citation type="submission" date="2019-05" db="EMBL/GenBank/DDBJ databases">
        <title>Streptomyces marianii sp. nov., a novel marine actinomycete from southern coast of India.</title>
        <authorList>
            <person name="Iniyan A.M."/>
            <person name="Wink J."/>
            <person name="Ramprasad E."/>
            <person name="Ramana C.V."/>
            <person name="Bunk B."/>
            <person name="Sproer C."/>
            <person name="Joseph F.-J.R.S."/>
            <person name="Vincent S.G.P."/>
        </authorList>
    </citation>
    <scope>NUCLEOTIDE SEQUENCE [LARGE SCALE GENOMIC DNA]</scope>
    <source>
        <strain evidence="2 3">ICN19</strain>
    </source>
</reference>
<dbReference type="EMBL" id="VAWE01000001">
    <property type="protein sequence ID" value="TLQ44138.1"/>
    <property type="molecule type" value="Genomic_DNA"/>
</dbReference>
<dbReference type="AlphaFoldDB" id="A0A5R9E2I0"/>
<name>A0A5R9E2I0_9ACTN</name>
<keyword evidence="1" id="KW-0472">Membrane</keyword>
<dbReference type="Proteomes" id="UP000305921">
    <property type="component" value="Unassembled WGS sequence"/>
</dbReference>